<evidence type="ECO:0000313" key="3">
    <source>
        <dbReference type="Proteomes" id="UP000322667"/>
    </source>
</evidence>
<evidence type="ECO:0000256" key="1">
    <source>
        <dbReference type="SAM" id="Coils"/>
    </source>
</evidence>
<keyword evidence="3" id="KW-1185">Reference proteome</keyword>
<feature type="coiled-coil region" evidence="1">
    <location>
        <begin position="35"/>
        <end position="69"/>
    </location>
</feature>
<reference evidence="2 3" key="1">
    <citation type="submission" date="2019-07" db="EMBL/GenBank/DDBJ databases">
        <title>WGS assembly of Gossypium tomentosum.</title>
        <authorList>
            <person name="Chen Z.J."/>
            <person name="Sreedasyam A."/>
            <person name="Ando A."/>
            <person name="Song Q."/>
            <person name="De L."/>
            <person name="Hulse-Kemp A."/>
            <person name="Ding M."/>
            <person name="Ye W."/>
            <person name="Kirkbride R."/>
            <person name="Jenkins J."/>
            <person name="Plott C."/>
            <person name="Lovell J."/>
            <person name="Lin Y.-M."/>
            <person name="Vaughn R."/>
            <person name="Liu B."/>
            <person name="Li W."/>
            <person name="Simpson S."/>
            <person name="Scheffler B."/>
            <person name="Saski C."/>
            <person name="Grover C."/>
            <person name="Hu G."/>
            <person name="Conover J."/>
            <person name="Carlson J."/>
            <person name="Shu S."/>
            <person name="Boston L."/>
            <person name="Williams M."/>
            <person name="Peterson D."/>
            <person name="Mcgee K."/>
            <person name="Jones D."/>
            <person name="Wendel J."/>
            <person name="Stelly D."/>
            <person name="Grimwood J."/>
            <person name="Schmutz J."/>
        </authorList>
    </citation>
    <scope>NUCLEOTIDE SEQUENCE [LARGE SCALE GENOMIC DNA]</scope>
    <source>
        <strain evidence="2">7179.01</strain>
    </source>
</reference>
<evidence type="ECO:0000313" key="2">
    <source>
        <dbReference type="EMBL" id="TYH89871.1"/>
    </source>
</evidence>
<name>A0A5D2MEN1_GOSTO</name>
<sequence length="97" mass="11271">MVANLVLQLLSKDESFDEEITKDNVTQAKIQNWHVENLQQKHIKLHKRRKELKAKMKEIEGELGDVTKEIETTTDLLKMIAQNNLNNSQLHYISSSN</sequence>
<dbReference type="EMBL" id="CM017622">
    <property type="protein sequence ID" value="TYH89871.1"/>
    <property type="molecule type" value="Genomic_DNA"/>
</dbReference>
<organism evidence="2 3">
    <name type="scientific">Gossypium tomentosum</name>
    <name type="common">Hawaiian cotton</name>
    <name type="synonym">Gossypium sandvicense</name>
    <dbReference type="NCBI Taxonomy" id="34277"/>
    <lineage>
        <taxon>Eukaryota</taxon>
        <taxon>Viridiplantae</taxon>
        <taxon>Streptophyta</taxon>
        <taxon>Embryophyta</taxon>
        <taxon>Tracheophyta</taxon>
        <taxon>Spermatophyta</taxon>
        <taxon>Magnoliopsida</taxon>
        <taxon>eudicotyledons</taxon>
        <taxon>Gunneridae</taxon>
        <taxon>Pentapetalae</taxon>
        <taxon>rosids</taxon>
        <taxon>malvids</taxon>
        <taxon>Malvales</taxon>
        <taxon>Malvaceae</taxon>
        <taxon>Malvoideae</taxon>
        <taxon>Gossypium</taxon>
    </lineage>
</organism>
<dbReference type="Proteomes" id="UP000322667">
    <property type="component" value="Chromosome A13"/>
</dbReference>
<keyword evidence="1" id="KW-0175">Coiled coil</keyword>
<proteinExistence type="predicted"/>
<protein>
    <submittedName>
        <fullName evidence="2">Uncharacterized protein</fullName>
    </submittedName>
</protein>
<accession>A0A5D2MEN1</accession>
<dbReference type="AlphaFoldDB" id="A0A5D2MEN1"/>
<gene>
    <name evidence="2" type="ORF">ES332_A13G012400v1</name>
</gene>